<dbReference type="AlphaFoldDB" id="A0A1R2C082"/>
<evidence type="ECO:0000256" key="2">
    <source>
        <dbReference type="SAM" id="MobiDB-lite"/>
    </source>
</evidence>
<name>A0A1R2C082_9CILI</name>
<keyword evidence="1" id="KW-0175">Coiled coil</keyword>
<sequence length="306" mass="35339">MEADSDNFLKVLQKRQRNLTKKLDRIKKKQSEMKSASKEIKEEEKKMLESVPQIQELLVETEKLIQQYQKHLESTGKYQKVPQKNLEDDRAKEILSLWILGEFISNPSIKEKFLHENPNEQDFEAFLVFYSQAKGQTGKTLAEISNSLTKSLDLYLVKSDQIAQGTMRTYKKLSEFTARGLTWASNIIRPLTPVKSQPTVYTGLDFSAHNTQIVEKKLEVEETKTQGKKENKKEKTPVTNFADKDDNLDEKSRVNIQEGVKDNEGDGFTEVKSKKDKKVFKPKEEENENERRPRGRGRRGGRRGGQ</sequence>
<dbReference type="EMBL" id="MPUH01000342">
    <property type="protein sequence ID" value="OMJ82400.1"/>
    <property type="molecule type" value="Genomic_DNA"/>
</dbReference>
<feature type="compositionally biased region" description="Basic and acidic residues" evidence="2">
    <location>
        <begin position="219"/>
        <end position="292"/>
    </location>
</feature>
<reference evidence="3 4" key="1">
    <citation type="submission" date="2016-11" db="EMBL/GenBank/DDBJ databases">
        <title>The macronuclear genome of Stentor coeruleus: a giant cell with tiny introns.</title>
        <authorList>
            <person name="Slabodnick M."/>
            <person name="Ruby J.G."/>
            <person name="Reiff S.B."/>
            <person name="Swart E.C."/>
            <person name="Gosai S."/>
            <person name="Prabakaran S."/>
            <person name="Witkowska E."/>
            <person name="Larue G.E."/>
            <person name="Fisher S."/>
            <person name="Freeman R.M."/>
            <person name="Gunawardena J."/>
            <person name="Chu W."/>
            <person name="Stover N.A."/>
            <person name="Gregory B.D."/>
            <person name="Nowacki M."/>
            <person name="Derisi J."/>
            <person name="Roy S.W."/>
            <person name="Marshall W.F."/>
            <person name="Sood P."/>
        </authorList>
    </citation>
    <scope>NUCLEOTIDE SEQUENCE [LARGE SCALE GENOMIC DNA]</scope>
    <source>
        <strain evidence="3">WM001</strain>
    </source>
</reference>
<keyword evidence="4" id="KW-1185">Reference proteome</keyword>
<protein>
    <submittedName>
        <fullName evidence="3">Uncharacterized protein</fullName>
    </submittedName>
</protein>
<evidence type="ECO:0000256" key="1">
    <source>
        <dbReference type="SAM" id="Coils"/>
    </source>
</evidence>
<dbReference type="Proteomes" id="UP000187209">
    <property type="component" value="Unassembled WGS sequence"/>
</dbReference>
<proteinExistence type="predicted"/>
<evidence type="ECO:0000313" key="4">
    <source>
        <dbReference type="Proteomes" id="UP000187209"/>
    </source>
</evidence>
<comment type="caution">
    <text evidence="3">The sequence shown here is derived from an EMBL/GenBank/DDBJ whole genome shotgun (WGS) entry which is preliminary data.</text>
</comment>
<gene>
    <name evidence="3" type="ORF">SteCoe_16945</name>
</gene>
<accession>A0A1R2C082</accession>
<feature type="coiled-coil region" evidence="1">
    <location>
        <begin position="9"/>
        <end position="46"/>
    </location>
</feature>
<evidence type="ECO:0000313" key="3">
    <source>
        <dbReference type="EMBL" id="OMJ82400.1"/>
    </source>
</evidence>
<feature type="compositionally biased region" description="Basic residues" evidence="2">
    <location>
        <begin position="293"/>
        <end position="306"/>
    </location>
</feature>
<feature type="region of interest" description="Disordered" evidence="2">
    <location>
        <begin position="219"/>
        <end position="306"/>
    </location>
</feature>
<organism evidence="3 4">
    <name type="scientific">Stentor coeruleus</name>
    <dbReference type="NCBI Taxonomy" id="5963"/>
    <lineage>
        <taxon>Eukaryota</taxon>
        <taxon>Sar</taxon>
        <taxon>Alveolata</taxon>
        <taxon>Ciliophora</taxon>
        <taxon>Postciliodesmatophora</taxon>
        <taxon>Heterotrichea</taxon>
        <taxon>Heterotrichida</taxon>
        <taxon>Stentoridae</taxon>
        <taxon>Stentor</taxon>
    </lineage>
</organism>